<accession>A0ABP9B572</accession>
<dbReference type="InterPro" id="IPR045584">
    <property type="entry name" value="Pilin-like"/>
</dbReference>
<evidence type="ECO:0000313" key="3">
    <source>
        <dbReference type="EMBL" id="GAA4790560.1"/>
    </source>
</evidence>
<dbReference type="RefSeq" id="WP_345302673.1">
    <property type="nucleotide sequence ID" value="NZ_BAABJE010000005.1"/>
</dbReference>
<organism evidence="3 4">
    <name type="scientific">Lysobacter hankyongensis</name>
    <dbReference type="NCBI Taxonomy" id="1176535"/>
    <lineage>
        <taxon>Bacteria</taxon>
        <taxon>Pseudomonadati</taxon>
        <taxon>Pseudomonadota</taxon>
        <taxon>Gammaproteobacteria</taxon>
        <taxon>Lysobacterales</taxon>
        <taxon>Lysobacteraceae</taxon>
        <taxon>Lysobacter</taxon>
    </lineage>
</organism>
<dbReference type="EMBL" id="BAABJE010000005">
    <property type="protein sequence ID" value="GAA4790560.1"/>
    <property type="molecule type" value="Genomic_DNA"/>
</dbReference>
<protein>
    <recommendedName>
        <fullName evidence="5">Pilin</fullName>
    </recommendedName>
</protein>
<comment type="similarity">
    <text evidence="1">Belongs to the N-Me-Phe pilin family.</text>
</comment>
<keyword evidence="4" id="KW-1185">Reference proteome</keyword>
<keyword evidence="2" id="KW-0812">Transmembrane</keyword>
<evidence type="ECO:0000256" key="1">
    <source>
        <dbReference type="ARBA" id="ARBA00005233"/>
    </source>
</evidence>
<proteinExistence type="inferred from homology"/>
<keyword evidence="2" id="KW-1133">Transmembrane helix</keyword>
<name>A0ABP9B572_9GAMM</name>
<reference evidence="4" key="1">
    <citation type="journal article" date="2019" name="Int. J. Syst. Evol. Microbiol.">
        <title>The Global Catalogue of Microorganisms (GCM) 10K type strain sequencing project: providing services to taxonomists for standard genome sequencing and annotation.</title>
        <authorList>
            <consortium name="The Broad Institute Genomics Platform"/>
            <consortium name="The Broad Institute Genome Sequencing Center for Infectious Disease"/>
            <person name="Wu L."/>
            <person name="Ma J."/>
        </authorList>
    </citation>
    <scope>NUCLEOTIDE SEQUENCE [LARGE SCALE GENOMIC DNA]</scope>
    <source>
        <strain evidence="4">JCM 18204</strain>
    </source>
</reference>
<feature type="transmembrane region" description="Helical" evidence="2">
    <location>
        <begin position="42"/>
        <end position="70"/>
    </location>
</feature>
<evidence type="ECO:0000313" key="4">
    <source>
        <dbReference type="Proteomes" id="UP001499959"/>
    </source>
</evidence>
<keyword evidence="2" id="KW-0472">Membrane</keyword>
<evidence type="ECO:0008006" key="5">
    <source>
        <dbReference type="Google" id="ProtNLM"/>
    </source>
</evidence>
<comment type="caution">
    <text evidence="3">The sequence shown here is derived from an EMBL/GenBank/DDBJ whole genome shotgun (WGS) entry which is preliminary data.</text>
</comment>
<dbReference type="Proteomes" id="UP001499959">
    <property type="component" value="Unassembled WGS sequence"/>
</dbReference>
<dbReference type="InterPro" id="IPR001082">
    <property type="entry name" value="Pilin"/>
</dbReference>
<evidence type="ECO:0000256" key="2">
    <source>
        <dbReference type="SAM" id="Phobius"/>
    </source>
</evidence>
<dbReference type="Gene3D" id="3.30.700.10">
    <property type="entry name" value="Glycoprotein, Type 4 Pilin"/>
    <property type="match status" value="1"/>
</dbReference>
<dbReference type="SUPFAM" id="SSF54523">
    <property type="entry name" value="Pili subunits"/>
    <property type="match status" value="1"/>
</dbReference>
<sequence length="193" mass="20392">MSAPPPLPPGLQRSEQIADAFAHRGDAHLPPRPPKPGMSGCAIAAIIAAVAGVIGVFVIGILAAIAVPAYQEYLVRARTQEAFQVAQTLQPRVDEERARTGTCPGNLEIGYGRSAVFELGGEEGVAKGSHMRLSAGAADNGDCAFELRFQNIAAAVDGKTLVFRSGDDGWSCLEGTLDNRYRPMQCRSTETTP</sequence>
<dbReference type="Pfam" id="PF00114">
    <property type="entry name" value="Pilin"/>
    <property type="match status" value="1"/>
</dbReference>
<gene>
    <name evidence="3" type="ORF">GCM10023307_14850</name>
</gene>